<keyword evidence="3" id="KW-1185">Reference proteome</keyword>
<feature type="chain" id="PRO_5042483505" evidence="1">
    <location>
        <begin position="23"/>
        <end position="119"/>
    </location>
</feature>
<feature type="signal peptide" evidence="1">
    <location>
        <begin position="1"/>
        <end position="22"/>
    </location>
</feature>
<accession>A0AAI8YQT8</accession>
<dbReference type="Proteomes" id="UP001295740">
    <property type="component" value="Unassembled WGS sequence"/>
</dbReference>
<evidence type="ECO:0000313" key="3">
    <source>
        <dbReference type="Proteomes" id="UP001295740"/>
    </source>
</evidence>
<dbReference type="EMBL" id="CAUWAG010000020">
    <property type="protein sequence ID" value="CAJ2513821.1"/>
    <property type="molecule type" value="Genomic_DNA"/>
</dbReference>
<gene>
    <name evidence="2" type="ORF">KHLLAP_LOCUS14289</name>
</gene>
<comment type="caution">
    <text evidence="2">The sequence shown here is derived from an EMBL/GenBank/DDBJ whole genome shotgun (WGS) entry which is preliminary data.</text>
</comment>
<name>A0AAI8YQT8_9PEZI</name>
<reference evidence="2" key="1">
    <citation type="submission" date="2023-10" db="EMBL/GenBank/DDBJ databases">
        <authorList>
            <person name="Hackl T."/>
        </authorList>
    </citation>
    <scope>NUCLEOTIDE SEQUENCE</scope>
</reference>
<evidence type="ECO:0000256" key="1">
    <source>
        <dbReference type="SAM" id="SignalP"/>
    </source>
</evidence>
<proteinExistence type="predicted"/>
<protein>
    <submittedName>
        <fullName evidence="2">Uu.00g019400.m01.CDS01</fullName>
    </submittedName>
</protein>
<evidence type="ECO:0000313" key="2">
    <source>
        <dbReference type="EMBL" id="CAJ2513821.1"/>
    </source>
</evidence>
<keyword evidence="1" id="KW-0732">Signal</keyword>
<organism evidence="2 3">
    <name type="scientific">Anthostomella pinea</name>
    <dbReference type="NCBI Taxonomy" id="933095"/>
    <lineage>
        <taxon>Eukaryota</taxon>
        <taxon>Fungi</taxon>
        <taxon>Dikarya</taxon>
        <taxon>Ascomycota</taxon>
        <taxon>Pezizomycotina</taxon>
        <taxon>Sordariomycetes</taxon>
        <taxon>Xylariomycetidae</taxon>
        <taxon>Xylariales</taxon>
        <taxon>Xylariaceae</taxon>
        <taxon>Anthostomella</taxon>
    </lineage>
</organism>
<sequence>MHLTIPALTAVVLAAMTATVDAHSWHFKAYGNYPLTNRPPLDKCSSEYNFWSERSSESSYDRAVKWETLGKWQAVKVTGVKQGGCQLYLSDRIGNLVALDNNKCTDWDPNWVIWKAVCP</sequence>
<dbReference type="AlphaFoldDB" id="A0AAI8YQT8"/>